<dbReference type="PANTHER" id="PTHR42849:SF1">
    <property type="entry name" value="N-ACETYLNEURAMINATE LYASE"/>
    <property type="match status" value="1"/>
</dbReference>
<name>A0A433XLB7_9HYPH</name>
<proteinExistence type="inferred from homology"/>
<dbReference type="InterPro" id="IPR013785">
    <property type="entry name" value="Aldolase_TIM"/>
</dbReference>
<dbReference type="AlphaFoldDB" id="A0A433XLB7"/>
<keyword evidence="5" id="KW-1185">Reference proteome</keyword>
<evidence type="ECO:0000313" key="4">
    <source>
        <dbReference type="EMBL" id="RUT34863.1"/>
    </source>
</evidence>
<evidence type="ECO:0000313" key="5">
    <source>
        <dbReference type="Proteomes" id="UP000281547"/>
    </source>
</evidence>
<keyword evidence="1 2" id="KW-0456">Lyase</keyword>
<reference evidence="4 5" key="1">
    <citation type="journal article" date="2016" name="Int. J. Syst. Evol. Microbiol.">
        <title>Arsenicitalea aurantiaca gen. nov., sp. nov., a new member of the family Hyphomicrobiaceae, isolated from high-arsenic sediment.</title>
        <authorList>
            <person name="Mu Y."/>
            <person name="Zhou L."/>
            <person name="Zeng X.C."/>
            <person name="Liu L."/>
            <person name="Pan Y."/>
            <person name="Chen X."/>
            <person name="Wang J."/>
            <person name="Li S."/>
            <person name="Li W.J."/>
            <person name="Wang Y."/>
        </authorList>
    </citation>
    <scope>NUCLEOTIDE SEQUENCE [LARGE SCALE GENOMIC DNA]</scope>
    <source>
        <strain evidence="4 5">42-50</strain>
    </source>
</reference>
<dbReference type="Gene3D" id="3.20.20.70">
    <property type="entry name" value="Aldolase class I"/>
    <property type="match status" value="1"/>
</dbReference>
<evidence type="ECO:0000256" key="3">
    <source>
        <dbReference type="PIRSR" id="PIRSR001365-2"/>
    </source>
</evidence>
<comment type="caution">
    <text evidence="4">The sequence shown here is derived from an EMBL/GenBank/DDBJ whole genome shotgun (WGS) entry which is preliminary data.</text>
</comment>
<dbReference type="PANTHER" id="PTHR42849">
    <property type="entry name" value="N-ACETYLNEURAMINATE LYASE"/>
    <property type="match status" value="1"/>
</dbReference>
<dbReference type="OrthoDB" id="9778880at2"/>
<organism evidence="4 5">
    <name type="scientific">Arsenicitalea aurantiaca</name>
    <dbReference type="NCBI Taxonomy" id="1783274"/>
    <lineage>
        <taxon>Bacteria</taxon>
        <taxon>Pseudomonadati</taxon>
        <taxon>Pseudomonadota</taxon>
        <taxon>Alphaproteobacteria</taxon>
        <taxon>Hyphomicrobiales</taxon>
        <taxon>Devosiaceae</taxon>
        <taxon>Arsenicitalea</taxon>
    </lineage>
</organism>
<dbReference type="Proteomes" id="UP000281547">
    <property type="component" value="Unassembled WGS sequence"/>
</dbReference>
<dbReference type="GO" id="GO:0019262">
    <property type="term" value="P:N-acetylneuraminate catabolic process"/>
    <property type="evidence" value="ECO:0007669"/>
    <property type="project" value="TreeGrafter"/>
</dbReference>
<dbReference type="InterPro" id="IPR002220">
    <property type="entry name" value="DapA-like"/>
</dbReference>
<accession>A0A433XLB7</accession>
<dbReference type="GO" id="GO:0008747">
    <property type="term" value="F:N-acetylneuraminate lyase activity"/>
    <property type="evidence" value="ECO:0007669"/>
    <property type="project" value="UniProtKB-EC"/>
</dbReference>
<gene>
    <name evidence="4" type="ORF">EMQ25_02580</name>
</gene>
<dbReference type="Pfam" id="PF00701">
    <property type="entry name" value="DHDPS"/>
    <property type="match status" value="1"/>
</dbReference>
<dbReference type="EC" id="4.1.3.3" evidence="4"/>
<dbReference type="GO" id="GO:0005829">
    <property type="term" value="C:cytosol"/>
    <property type="evidence" value="ECO:0007669"/>
    <property type="project" value="TreeGrafter"/>
</dbReference>
<feature type="binding site" evidence="3">
    <location>
        <position position="202"/>
    </location>
    <ligand>
        <name>pyruvate</name>
        <dbReference type="ChEBI" id="CHEBI:15361"/>
    </ligand>
</feature>
<evidence type="ECO:0000256" key="2">
    <source>
        <dbReference type="PIRNR" id="PIRNR001365"/>
    </source>
</evidence>
<dbReference type="PRINTS" id="PR00146">
    <property type="entry name" value="DHPICSNTHASE"/>
</dbReference>
<dbReference type="PIRSF" id="PIRSF001365">
    <property type="entry name" value="DHDPS"/>
    <property type="match status" value="1"/>
</dbReference>
<sequence>MRPPFSHITPPRLPAILPRPHPNLTRRLVDLQARQGIDGIYVGGSSGEAILQSREERAAYLADVAEAAAGRMKLIAHVGAVATADVLALSEAVAPAGYDAISAIPPFYYDFSRVEILAHYRAIADASALPLIVYNFPARTAGFTIAELGELFAHEKIIGIRHTSSDMFLLERIRRLYPDAYVYNGYDEMALSGFAMGAQGAIGTTYNYMGDLYVQLRRDVAEGRLDDARRLQGLANVLIEVLIAVGVMPGSKGVLDIMGVPMGHSRRPFRQLTTEDRALLEKAVGPILDWRKAR</sequence>
<dbReference type="NCBIfam" id="NF003164">
    <property type="entry name" value="PRK04147.1"/>
    <property type="match status" value="1"/>
</dbReference>
<dbReference type="EMBL" id="RZNJ01000001">
    <property type="protein sequence ID" value="RUT34863.1"/>
    <property type="molecule type" value="Genomic_DNA"/>
</dbReference>
<protein>
    <submittedName>
        <fullName evidence="4">N-acetylneuraminate lyase</fullName>
        <ecNumber evidence="4">4.1.3.3</ecNumber>
    </submittedName>
</protein>
<dbReference type="SUPFAM" id="SSF51569">
    <property type="entry name" value="Aldolase"/>
    <property type="match status" value="1"/>
</dbReference>
<comment type="similarity">
    <text evidence="2">Belongs to the DapA family.</text>
</comment>
<evidence type="ECO:0000256" key="1">
    <source>
        <dbReference type="ARBA" id="ARBA00023239"/>
    </source>
</evidence>
<dbReference type="SMART" id="SM01130">
    <property type="entry name" value="DHDPS"/>
    <property type="match status" value="1"/>
</dbReference>